<gene>
    <name evidence="1" type="ORF">QFC22_001881</name>
</gene>
<dbReference type="EMBL" id="JASBWU010000004">
    <property type="protein sequence ID" value="KAJ9122456.1"/>
    <property type="molecule type" value="Genomic_DNA"/>
</dbReference>
<proteinExistence type="predicted"/>
<protein>
    <submittedName>
        <fullName evidence="1">Uncharacterized protein</fullName>
    </submittedName>
</protein>
<dbReference type="Proteomes" id="UP001243375">
    <property type="component" value="Unassembled WGS sequence"/>
</dbReference>
<evidence type="ECO:0000313" key="2">
    <source>
        <dbReference type="Proteomes" id="UP001243375"/>
    </source>
</evidence>
<name>A0ACC2XHD9_9TREE</name>
<comment type="caution">
    <text evidence="1">The sequence shown here is derived from an EMBL/GenBank/DDBJ whole genome shotgun (WGS) entry which is preliminary data.</text>
</comment>
<sequence>MQTVKKAAQAVAQALPAKPTSISLPKSNGNSIPPADTQKTPRTPATPADEAITFFSGPGDSSDGKGKPLLQVWELGLEDDGGPSYEKSYIRLPPPVRPYILRISLSPGSVATRNGVLKTDFPLNGGAFERGAWKERQLPSDVSKPIKVDLPISAAGAFCYYIEYDAEYNSDGQPAKRTIGRKGYFNVDPVITLPARSPFFIASDETTDAEPVGNDAKPNAVLHDVTTGKVVPGQSKVHLPLDALAMLSVIAKWQGPIDEWDIHYAEASRRGYNFIHYTPLQSRGESGSPYSIYDQLVFDYALLKNGKDVDNDGGEKQVREALEMAREKYGLGSLTDVVLNHTANNSPWLHQHPEAGYSPANSPHLAPALELDTAMIELSGKLAEKGLPTTINSEDDLNRLADAIKQTIDSLNLWQYYVMNVEDEKSRISKVQQPQSWNGEDVAGKSYEELAEIAKRTGAITGYRSFAGRFVTKADSAVAAGMVRAARPNEDPATVWGKIADVVNVDLYMESNGDLQVAKEGIVGRLRYTRLDAHGPRLGKISTSSPLIEPYFTRLPDNESTRKHPKEALALANNGWMWAADPLSNFAEYPSKAYLRREVIVWGDCVKLRYGKAPEDNPWLWSHMTKYAEQLADLFDGFRLDNCHSTPLHVGVRIIDAARKVNPNLYVLAELFTGSQEMDLEFVSKIGINSLVREAYNGHDPKDFSGLLYRFGVEKAIGSMAGACLSNEEEVESPTGKGPVRRAIVTPLQGSRPHAIIYDVTHDNETPLDKRTAQDALSTGALVTFTSAAIGSNKGFDDLYPKLLDLVSDKRKYEIVGEQEERGIGPVKRVLNHLHQELATGGFIEGHVHQEGDYIMMHRVNPVTHQGYLLVAHTAFNKGVNGRGYIAPFKLSHQDVHYILGATLEVQLDQFKESKEEFKGIPSTLRELAGPTINTGHDQDGPYSEVVIPDDFEPGSIMLFSTTMKGDITADLDKSIVAGADKAFSELDRVDLNVVLHRADGEERDVTGGADGTYSIPGHGELVYCGLEGWMNPLRTVMMHNDLGHPLCGHLRAGTWAMDYIEGRLAKQAARLPRLQAPAAWFKEKFDIIRRVVPPFLRPKYFAMVVFEAYKAARRSVIEQCSEFISSSHSFTHDLALCAVQMYGLVESASIVPDKAVASLAAGLPHFAASWARCWGRDVFISLRGLFLTTGNFVAAREHILAFASTLKHGLIPNLLDSGRTPRYNSRDSPWWMIQNIQDYTKMSPNGLAILQDSIKRRFPADDEWVPWNDPKAFAYSSTIAEVIQEILQRHAEGIEFREYNAGPNLDMDMKDEGFNQKIWVDWATGIIYGGNRYNCGTWQDKMGSSAKAGNKGLPATPRDGAPVEIIGLLKSTLTWLDKLSGEGKFPFKGVKATIDGRQKLVTYKEWSGLLQKSFEQCYWVPEDPSEDKKYEINPAMVNRRGIYKDVYGTPKDREWSDYQFRSNFPLAMIVAPELFTPEKAMVALRQADKHLRGPLGMRTLDPADQQYRGDYDNANDSDDMSVAKGWNYHQGPEWLFPTGWFLMAYLKFDRMAGSGKENPAHTFHHLSEILLAHRRHIEQDPWRGLPELTNSNGAYCHDSCRTQAWSASTLLDVLEEMWQIQSHSAKTSS</sequence>
<evidence type="ECO:0000313" key="1">
    <source>
        <dbReference type="EMBL" id="KAJ9122456.1"/>
    </source>
</evidence>
<reference evidence="1" key="1">
    <citation type="submission" date="2023-04" db="EMBL/GenBank/DDBJ databases">
        <title>Draft Genome sequencing of Naganishia species isolated from polar environments using Oxford Nanopore Technology.</title>
        <authorList>
            <person name="Leo P."/>
            <person name="Venkateswaran K."/>
        </authorList>
    </citation>
    <scope>NUCLEOTIDE SEQUENCE</scope>
    <source>
        <strain evidence="1">MNA-CCFEE 5425</strain>
    </source>
</reference>
<organism evidence="1 2">
    <name type="scientific">Naganishia vaughanmartiniae</name>
    <dbReference type="NCBI Taxonomy" id="1424756"/>
    <lineage>
        <taxon>Eukaryota</taxon>
        <taxon>Fungi</taxon>
        <taxon>Dikarya</taxon>
        <taxon>Basidiomycota</taxon>
        <taxon>Agaricomycotina</taxon>
        <taxon>Tremellomycetes</taxon>
        <taxon>Filobasidiales</taxon>
        <taxon>Filobasidiaceae</taxon>
        <taxon>Naganishia</taxon>
    </lineage>
</organism>
<accession>A0ACC2XHD9</accession>
<keyword evidence="2" id="KW-1185">Reference proteome</keyword>